<evidence type="ECO:0000256" key="1">
    <source>
        <dbReference type="SAM" id="MobiDB-lite"/>
    </source>
</evidence>
<gene>
    <name evidence="2" type="ORF">HNY73_009657</name>
</gene>
<proteinExistence type="predicted"/>
<evidence type="ECO:0000313" key="3">
    <source>
        <dbReference type="Proteomes" id="UP000807504"/>
    </source>
</evidence>
<keyword evidence="3" id="KW-1185">Reference proteome</keyword>
<feature type="compositionally biased region" description="Basic residues" evidence="1">
    <location>
        <begin position="1"/>
        <end position="15"/>
    </location>
</feature>
<dbReference type="Proteomes" id="UP000807504">
    <property type="component" value="Unassembled WGS sequence"/>
</dbReference>
<name>A0A8T0FGX5_ARGBR</name>
<protein>
    <submittedName>
        <fullName evidence="2">Uncharacterized protein</fullName>
    </submittedName>
</protein>
<dbReference type="AlphaFoldDB" id="A0A8T0FGX5"/>
<dbReference type="EMBL" id="JABXBU010000015">
    <property type="protein sequence ID" value="KAF8788123.1"/>
    <property type="molecule type" value="Genomic_DNA"/>
</dbReference>
<organism evidence="2 3">
    <name type="scientific">Argiope bruennichi</name>
    <name type="common">Wasp spider</name>
    <name type="synonym">Aranea bruennichi</name>
    <dbReference type="NCBI Taxonomy" id="94029"/>
    <lineage>
        <taxon>Eukaryota</taxon>
        <taxon>Metazoa</taxon>
        <taxon>Ecdysozoa</taxon>
        <taxon>Arthropoda</taxon>
        <taxon>Chelicerata</taxon>
        <taxon>Arachnida</taxon>
        <taxon>Araneae</taxon>
        <taxon>Araneomorphae</taxon>
        <taxon>Entelegynae</taxon>
        <taxon>Araneoidea</taxon>
        <taxon>Araneidae</taxon>
        <taxon>Argiope</taxon>
    </lineage>
</organism>
<comment type="caution">
    <text evidence="2">The sequence shown here is derived from an EMBL/GenBank/DDBJ whole genome shotgun (WGS) entry which is preliminary data.</text>
</comment>
<reference evidence="2" key="1">
    <citation type="journal article" date="2020" name="bioRxiv">
        <title>Chromosome-level reference genome of the European wasp spider Argiope bruennichi: a resource for studies on range expansion and evolutionary adaptation.</title>
        <authorList>
            <person name="Sheffer M.M."/>
            <person name="Hoppe A."/>
            <person name="Krehenwinkel H."/>
            <person name="Uhl G."/>
            <person name="Kuss A.W."/>
            <person name="Jensen L."/>
            <person name="Jensen C."/>
            <person name="Gillespie R.G."/>
            <person name="Hoff K.J."/>
            <person name="Prost S."/>
        </authorList>
    </citation>
    <scope>NUCLEOTIDE SEQUENCE</scope>
</reference>
<sequence length="113" mass="13815">MARAHRSRKKKRSIKLKSALKQQPKGNKKQRIHKVKHVRFPTPPYTNLQKRLSRYCLSELFDVYERFVHLELLDDDSTGKKLSLHQVFDLLFTYYEEWFSNFLHVLDKRRRKK</sequence>
<accession>A0A8T0FGX5</accession>
<evidence type="ECO:0000313" key="2">
    <source>
        <dbReference type="EMBL" id="KAF8788123.1"/>
    </source>
</evidence>
<reference evidence="2" key="2">
    <citation type="submission" date="2020-06" db="EMBL/GenBank/DDBJ databases">
        <authorList>
            <person name="Sheffer M."/>
        </authorList>
    </citation>
    <scope>NUCLEOTIDE SEQUENCE</scope>
</reference>
<feature type="region of interest" description="Disordered" evidence="1">
    <location>
        <begin position="1"/>
        <end position="33"/>
    </location>
</feature>